<feature type="domain" description="FAD-binding PCMH-type" evidence="6">
    <location>
        <begin position="42"/>
        <end position="212"/>
    </location>
</feature>
<protein>
    <recommendedName>
        <fullName evidence="6">FAD-binding PCMH-type domain-containing protein</fullName>
    </recommendedName>
</protein>
<evidence type="ECO:0000313" key="7">
    <source>
        <dbReference type="EMBL" id="KAJ5152549.1"/>
    </source>
</evidence>
<reference evidence="7" key="1">
    <citation type="submission" date="2022-11" db="EMBL/GenBank/DDBJ databases">
        <authorList>
            <person name="Petersen C."/>
        </authorList>
    </citation>
    <scope>NUCLEOTIDE SEQUENCE</scope>
    <source>
        <strain evidence="7">IBT 21917</strain>
    </source>
</reference>
<dbReference type="Gene3D" id="3.40.462.20">
    <property type="match status" value="1"/>
</dbReference>
<dbReference type="GO" id="GO:0071949">
    <property type="term" value="F:FAD binding"/>
    <property type="evidence" value="ECO:0007669"/>
    <property type="project" value="InterPro"/>
</dbReference>
<dbReference type="InterPro" id="IPR050416">
    <property type="entry name" value="FAD-linked_Oxidoreductase"/>
</dbReference>
<dbReference type="OrthoDB" id="415825at2759"/>
<dbReference type="InterPro" id="IPR006094">
    <property type="entry name" value="Oxid_FAD_bind_N"/>
</dbReference>
<dbReference type="SUPFAM" id="SSF56176">
    <property type="entry name" value="FAD-binding/transporter-associated domain-like"/>
    <property type="match status" value="1"/>
</dbReference>
<name>A0A9W9HS72_9EURO</name>
<dbReference type="PANTHER" id="PTHR42973:SF39">
    <property type="entry name" value="FAD-BINDING PCMH-TYPE DOMAIN-CONTAINING PROTEIN"/>
    <property type="match status" value="1"/>
</dbReference>
<proteinExistence type="inferred from homology"/>
<dbReference type="Gene3D" id="3.30.43.10">
    <property type="entry name" value="Uridine Diphospho-n-acetylenolpyruvylglucosamine Reductase, domain 2"/>
    <property type="match status" value="1"/>
</dbReference>
<dbReference type="PROSITE" id="PS51387">
    <property type="entry name" value="FAD_PCMH"/>
    <property type="match status" value="1"/>
</dbReference>
<dbReference type="PANTHER" id="PTHR42973">
    <property type="entry name" value="BINDING OXIDOREDUCTASE, PUTATIVE (AFU_ORTHOLOGUE AFUA_1G17690)-RELATED"/>
    <property type="match status" value="1"/>
</dbReference>
<keyword evidence="8" id="KW-1185">Reference proteome</keyword>
<gene>
    <name evidence="7" type="ORF">N7492_009829</name>
</gene>
<evidence type="ECO:0000259" key="6">
    <source>
        <dbReference type="PROSITE" id="PS51387"/>
    </source>
</evidence>
<comment type="cofactor">
    <cofactor evidence="1">
        <name>FAD</name>
        <dbReference type="ChEBI" id="CHEBI:57692"/>
    </cofactor>
</comment>
<evidence type="ECO:0000256" key="1">
    <source>
        <dbReference type="ARBA" id="ARBA00001974"/>
    </source>
</evidence>
<dbReference type="AlphaFoldDB" id="A0A9W9HS72"/>
<dbReference type="Gene3D" id="3.30.465.10">
    <property type="match status" value="1"/>
</dbReference>
<keyword evidence="5" id="KW-0560">Oxidoreductase</keyword>
<reference evidence="7" key="2">
    <citation type="journal article" date="2023" name="IMA Fungus">
        <title>Comparative genomic study of the Penicillium genus elucidates a diverse pangenome and 15 lateral gene transfer events.</title>
        <authorList>
            <person name="Petersen C."/>
            <person name="Sorensen T."/>
            <person name="Nielsen M.R."/>
            <person name="Sondergaard T.E."/>
            <person name="Sorensen J.L."/>
            <person name="Fitzpatrick D.A."/>
            <person name="Frisvad J.C."/>
            <person name="Nielsen K.L."/>
        </authorList>
    </citation>
    <scope>NUCLEOTIDE SEQUENCE</scope>
    <source>
        <strain evidence="7">IBT 21917</strain>
    </source>
</reference>
<organism evidence="7 8">
    <name type="scientific">Penicillium capsulatum</name>
    <dbReference type="NCBI Taxonomy" id="69766"/>
    <lineage>
        <taxon>Eukaryota</taxon>
        <taxon>Fungi</taxon>
        <taxon>Dikarya</taxon>
        <taxon>Ascomycota</taxon>
        <taxon>Pezizomycotina</taxon>
        <taxon>Eurotiomycetes</taxon>
        <taxon>Eurotiomycetidae</taxon>
        <taxon>Eurotiales</taxon>
        <taxon>Aspergillaceae</taxon>
        <taxon>Penicillium</taxon>
    </lineage>
</organism>
<dbReference type="InterPro" id="IPR016166">
    <property type="entry name" value="FAD-bd_PCMH"/>
</dbReference>
<keyword evidence="3" id="KW-0285">Flavoprotein</keyword>
<dbReference type="InterPro" id="IPR036318">
    <property type="entry name" value="FAD-bd_PCMH-like_sf"/>
</dbReference>
<evidence type="ECO:0000313" key="8">
    <source>
        <dbReference type="Proteomes" id="UP001146351"/>
    </source>
</evidence>
<evidence type="ECO:0000256" key="3">
    <source>
        <dbReference type="ARBA" id="ARBA00022630"/>
    </source>
</evidence>
<dbReference type="Pfam" id="PF01565">
    <property type="entry name" value="FAD_binding_4"/>
    <property type="match status" value="1"/>
</dbReference>
<evidence type="ECO:0000256" key="2">
    <source>
        <dbReference type="ARBA" id="ARBA00005466"/>
    </source>
</evidence>
<dbReference type="InterPro" id="IPR016169">
    <property type="entry name" value="FAD-bd_PCMH_sub2"/>
</dbReference>
<dbReference type="Proteomes" id="UP001146351">
    <property type="component" value="Unassembled WGS sequence"/>
</dbReference>
<dbReference type="GO" id="GO:0016491">
    <property type="term" value="F:oxidoreductase activity"/>
    <property type="evidence" value="ECO:0007669"/>
    <property type="project" value="UniProtKB-KW"/>
</dbReference>
<dbReference type="InterPro" id="IPR016167">
    <property type="entry name" value="FAD-bd_PCMH_sub1"/>
</dbReference>
<evidence type="ECO:0000256" key="5">
    <source>
        <dbReference type="ARBA" id="ARBA00023002"/>
    </source>
</evidence>
<comment type="similarity">
    <text evidence="2">Belongs to the oxygen-dependent FAD-linked oxidoreductase family.</text>
</comment>
<keyword evidence="4" id="KW-0274">FAD</keyword>
<dbReference type="EMBL" id="JAPQKO010000007">
    <property type="protein sequence ID" value="KAJ5152549.1"/>
    <property type="molecule type" value="Genomic_DNA"/>
</dbReference>
<comment type="caution">
    <text evidence="7">The sequence shown here is derived from an EMBL/GenBank/DDBJ whole genome shotgun (WGS) entry which is preliminary data.</text>
</comment>
<accession>A0A9W9HS72</accession>
<evidence type="ECO:0000256" key="4">
    <source>
        <dbReference type="ARBA" id="ARBA00022827"/>
    </source>
</evidence>
<sequence length="429" mass="46656">MPFLPFSYISSLRRELDGTDAEVSTWGCDNYDTVYTSPTYACNHFQGAVVRITSADEAAIVVRFATCHGVPLAVKNGGCSTSGASTTHGGIVLDLSYLRRVHIHRECRLVIAQGGALWEDIDVASVQHGLAVVGSTLNKIGAAGTTLGGGYGWLTGQYGLAIDNILWARMILADGSIVTASGGQHQDLFWAIGGAGQSFGVAVELGFRAYKQENPVFAGTLLFSADVLPGIVKFANQFESINNGKQGLCFGFNMPPSMRQCSILVALFFNGDEAAGERFFSPLISLGPISNDMQMIPYDGVNAMLSVLHALPRHWSLGSFNIARPIDDSNGSRKSLKGSNVTLPLDIGFVQLIYNKFDEMLKEFPQARQSLLLFEIIPNTQITKVPNESTAFASRGPYYNVSSLFKWHEANLDERIHSCQRNMMEYIGD</sequence>